<evidence type="ECO:0000256" key="1">
    <source>
        <dbReference type="SAM" id="MobiDB-lite"/>
    </source>
</evidence>
<dbReference type="KEGG" id="ssck:SPSK_04714"/>
<organism evidence="2 3">
    <name type="scientific">Sporothrix schenckii 1099-18</name>
    <dbReference type="NCBI Taxonomy" id="1397361"/>
    <lineage>
        <taxon>Eukaryota</taxon>
        <taxon>Fungi</taxon>
        <taxon>Dikarya</taxon>
        <taxon>Ascomycota</taxon>
        <taxon>Pezizomycotina</taxon>
        <taxon>Sordariomycetes</taxon>
        <taxon>Sordariomycetidae</taxon>
        <taxon>Ophiostomatales</taxon>
        <taxon>Ophiostomataceae</taxon>
        <taxon>Sporothrix</taxon>
    </lineage>
</organism>
<sequence>MEKYSVSMDRHGGSLDGDGQAHCPKRTPKKRRSGKKNISSVIFIAKRQDHDDKNTPLRRPTAKARRVRNGRQKPWFIVLADRQPAYRDLFDSLGSPISP</sequence>
<reference evidence="2 3" key="2">
    <citation type="journal article" date="2015" name="Eukaryot. Cell">
        <title>Asexual propagation of a virulent clone complex in a human and feline outbreak of sporotrichosis.</title>
        <authorList>
            <person name="Teixeira Mde M."/>
            <person name="Rodrigues A.M."/>
            <person name="Tsui C.K."/>
            <person name="de Almeida L.G."/>
            <person name="Van Diepeningen A.D."/>
            <person name="van den Ende B.G."/>
            <person name="Fernandes G.F."/>
            <person name="Kano R."/>
            <person name="Hamelin R.C."/>
            <person name="Lopes-Bezerra L.M."/>
            <person name="Vasconcelos A.T."/>
            <person name="de Hoog S."/>
            <person name="de Camargo Z.P."/>
            <person name="Felipe M.S."/>
        </authorList>
    </citation>
    <scope>NUCLEOTIDE SEQUENCE [LARGE SCALE GENOMIC DNA]</scope>
    <source>
        <strain evidence="2 3">1099-18</strain>
    </source>
</reference>
<reference evidence="2 3" key="1">
    <citation type="journal article" date="2014" name="BMC Genomics">
        <title>Comparative genomics of the major fungal agents of human and animal Sporotrichosis: Sporothrix schenckii and Sporothrix brasiliensis.</title>
        <authorList>
            <person name="Teixeira M.M."/>
            <person name="de Almeida L.G."/>
            <person name="Kubitschek-Barreira P."/>
            <person name="Alves F.L."/>
            <person name="Kioshima E.S."/>
            <person name="Abadio A.K."/>
            <person name="Fernandes L."/>
            <person name="Derengowski L.S."/>
            <person name="Ferreira K.S."/>
            <person name="Souza R.C."/>
            <person name="Ruiz J.C."/>
            <person name="de Andrade N.C."/>
            <person name="Paes H.C."/>
            <person name="Nicola A.M."/>
            <person name="Albuquerque P."/>
            <person name="Gerber A.L."/>
            <person name="Martins V.P."/>
            <person name="Peconick L.D."/>
            <person name="Neto A.V."/>
            <person name="Chaucanez C.B."/>
            <person name="Silva P.A."/>
            <person name="Cunha O.L."/>
            <person name="de Oliveira F.F."/>
            <person name="dos Santos T.C."/>
            <person name="Barros A.L."/>
            <person name="Soares M.A."/>
            <person name="de Oliveira L.M."/>
            <person name="Marini M.M."/>
            <person name="Villalobos-Duno H."/>
            <person name="Cunha M.M."/>
            <person name="de Hoog S."/>
            <person name="da Silveira J.F."/>
            <person name="Henrissat B."/>
            <person name="Nino-Vega G.A."/>
            <person name="Cisalpino P.S."/>
            <person name="Mora-Montes H.M."/>
            <person name="Almeida S.R."/>
            <person name="Stajich J.E."/>
            <person name="Lopes-Bezerra L.M."/>
            <person name="Vasconcelos A.T."/>
            <person name="Felipe M.S."/>
        </authorList>
    </citation>
    <scope>NUCLEOTIDE SEQUENCE [LARGE SCALE GENOMIC DNA]</scope>
    <source>
        <strain evidence="2 3">1099-18</strain>
    </source>
</reference>
<feature type="compositionally biased region" description="Basic and acidic residues" evidence="1">
    <location>
        <begin position="1"/>
        <end position="13"/>
    </location>
</feature>
<dbReference type="RefSeq" id="XP_016586083.1">
    <property type="nucleotide sequence ID" value="XM_016731511.1"/>
</dbReference>
<feature type="compositionally biased region" description="Basic residues" evidence="1">
    <location>
        <begin position="23"/>
        <end position="35"/>
    </location>
</feature>
<accession>A0A0F2M120</accession>
<dbReference type="GeneID" id="27666788"/>
<dbReference type="VEuPathDB" id="FungiDB:SPSK_04714"/>
<evidence type="ECO:0000313" key="3">
    <source>
        <dbReference type="Proteomes" id="UP000033710"/>
    </source>
</evidence>
<dbReference type="EMBL" id="AXCR01000010">
    <property type="protein sequence ID" value="KJR83407.1"/>
    <property type="molecule type" value="Genomic_DNA"/>
</dbReference>
<name>A0A0F2M120_SPOSC</name>
<dbReference type="AlphaFoldDB" id="A0A0F2M120"/>
<comment type="caution">
    <text evidence="2">The sequence shown here is derived from an EMBL/GenBank/DDBJ whole genome shotgun (WGS) entry which is preliminary data.</text>
</comment>
<evidence type="ECO:0000313" key="2">
    <source>
        <dbReference type="EMBL" id="KJR83407.1"/>
    </source>
</evidence>
<feature type="compositionally biased region" description="Basic and acidic residues" evidence="1">
    <location>
        <begin position="46"/>
        <end position="55"/>
    </location>
</feature>
<dbReference type="Proteomes" id="UP000033710">
    <property type="component" value="Unassembled WGS sequence"/>
</dbReference>
<proteinExistence type="predicted"/>
<protein>
    <submittedName>
        <fullName evidence="2">Uncharacterized protein</fullName>
    </submittedName>
</protein>
<feature type="region of interest" description="Disordered" evidence="1">
    <location>
        <begin position="1"/>
        <end position="68"/>
    </location>
</feature>
<gene>
    <name evidence="2" type="ORF">SPSK_04714</name>
</gene>